<dbReference type="AlphaFoldDB" id="A0A9D2CZZ8"/>
<feature type="domain" description="SGNH hydrolase-type esterase" evidence="2">
    <location>
        <begin position="165"/>
        <end position="312"/>
    </location>
</feature>
<evidence type="ECO:0000259" key="2">
    <source>
        <dbReference type="Pfam" id="PF13472"/>
    </source>
</evidence>
<name>A0A9D2CZZ8_9FIRM</name>
<reference evidence="3" key="2">
    <citation type="submission" date="2021-04" db="EMBL/GenBank/DDBJ databases">
        <authorList>
            <person name="Gilroy R."/>
        </authorList>
    </citation>
    <scope>NUCLEOTIDE SEQUENCE</scope>
    <source>
        <strain evidence="3">CHK187-5294</strain>
    </source>
</reference>
<organism evidence="3 4">
    <name type="scientific">Candidatus Borkfalkia avistercoris</name>
    <dbReference type="NCBI Taxonomy" id="2838504"/>
    <lineage>
        <taxon>Bacteria</taxon>
        <taxon>Bacillati</taxon>
        <taxon>Bacillota</taxon>
        <taxon>Clostridia</taxon>
        <taxon>Christensenellales</taxon>
        <taxon>Christensenellaceae</taxon>
        <taxon>Candidatus Borkfalkia</taxon>
    </lineage>
</organism>
<evidence type="ECO:0000313" key="4">
    <source>
        <dbReference type="Proteomes" id="UP000824132"/>
    </source>
</evidence>
<evidence type="ECO:0000256" key="1">
    <source>
        <dbReference type="SAM" id="SignalP"/>
    </source>
</evidence>
<dbReference type="SUPFAM" id="SSF52266">
    <property type="entry name" value="SGNH hydrolase"/>
    <property type="match status" value="1"/>
</dbReference>
<protein>
    <submittedName>
        <fullName evidence="3">SGNH/GDSL hydrolase family protein</fullName>
    </submittedName>
</protein>
<accession>A0A9D2CZZ8</accession>
<dbReference type="Gene3D" id="3.40.50.1110">
    <property type="entry name" value="SGNH hydrolase"/>
    <property type="match status" value="1"/>
</dbReference>
<dbReference type="GO" id="GO:0016787">
    <property type="term" value="F:hydrolase activity"/>
    <property type="evidence" value="ECO:0007669"/>
    <property type="project" value="UniProtKB-KW"/>
</dbReference>
<dbReference type="InterPro" id="IPR013830">
    <property type="entry name" value="SGNH_hydro"/>
</dbReference>
<gene>
    <name evidence="3" type="ORF">H9727_06705</name>
</gene>
<evidence type="ECO:0000313" key="3">
    <source>
        <dbReference type="EMBL" id="HIZ03958.1"/>
    </source>
</evidence>
<feature type="signal peptide" evidence="1">
    <location>
        <begin position="1"/>
        <end position="22"/>
    </location>
</feature>
<reference evidence="3" key="1">
    <citation type="journal article" date="2021" name="PeerJ">
        <title>Extensive microbial diversity within the chicken gut microbiome revealed by metagenomics and culture.</title>
        <authorList>
            <person name="Gilroy R."/>
            <person name="Ravi A."/>
            <person name="Getino M."/>
            <person name="Pursley I."/>
            <person name="Horton D.L."/>
            <person name="Alikhan N.F."/>
            <person name="Baker D."/>
            <person name="Gharbi K."/>
            <person name="Hall N."/>
            <person name="Watson M."/>
            <person name="Adriaenssens E.M."/>
            <person name="Foster-Nyarko E."/>
            <person name="Jarju S."/>
            <person name="Secka A."/>
            <person name="Antonio M."/>
            <person name="Oren A."/>
            <person name="Chaudhuri R.R."/>
            <person name="La Ragione R."/>
            <person name="Hildebrand F."/>
            <person name="Pallen M.J."/>
        </authorList>
    </citation>
    <scope>NUCLEOTIDE SEQUENCE</scope>
    <source>
        <strain evidence="3">CHK187-5294</strain>
    </source>
</reference>
<dbReference type="CDD" id="cd00229">
    <property type="entry name" value="SGNH_hydrolase"/>
    <property type="match status" value="1"/>
</dbReference>
<proteinExistence type="predicted"/>
<keyword evidence="3" id="KW-0378">Hydrolase</keyword>
<comment type="caution">
    <text evidence="3">The sequence shown here is derived from an EMBL/GenBank/DDBJ whole genome shotgun (WGS) entry which is preliminary data.</text>
</comment>
<dbReference type="InterPro" id="IPR036514">
    <property type="entry name" value="SGNH_hydro_sf"/>
</dbReference>
<dbReference type="Pfam" id="PF13472">
    <property type="entry name" value="Lipase_GDSL_2"/>
    <property type="match status" value="1"/>
</dbReference>
<sequence length="335" mass="37385">MRIKWKVLPLALVLALSVGMFAACGGNQSEQSGGSGQPQTDETNGYGYLCIEDLTVYINTDRAYTFAEITPIFTVPDKAEELTYTYDAEEIKIENDIVTPLKREDATVNVRAESEHFSTTFRVTVDYIPLTGSDADPWYDISEFTTKISANATRCSAVTDDTTIFLGDSFMDDAYIGEYMSSYAADKDVLNAGISSTNSYHWEAMYSDIIGETSPKNIVIHLGTNNFYDIRASVEQTEESLIRLFKYLHTSYPTTNIYWFNITQRQDTAYSAQVTQTNADLANWCAQYDWITCVNTSPKISTSMLSDGVHPLTEYYSIFTDTLVNAGCEIAAKDA</sequence>
<dbReference type="EMBL" id="DXCL01000041">
    <property type="protein sequence ID" value="HIZ03958.1"/>
    <property type="molecule type" value="Genomic_DNA"/>
</dbReference>
<dbReference type="Proteomes" id="UP000824132">
    <property type="component" value="Unassembled WGS sequence"/>
</dbReference>
<keyword evidence="1" id="KW-0732">Signal</keyword>
<dbReference type="PROSITE" id="PS51257">
    <property type="entry name" value="PROKAR_LIPOPROTEIN"/>
    <property type="match status" value="1"/>
</dbReference>
<feature type="chain" id="PRO_5038758547" evidence="1">
    <location>
        <begin position="23"/>
        <end position="335"/>
    </location>
</feature>